<name>A0A061QUW9_9CHLO</name>
<dbReference type="AlphaFoldDB" id="A0A061QUW9"/>
<organism evidence="2">
    <name type="scientific">Tetraselmis sp. GSL018</name>
    <dbReference type="NCBI Taxonomy" id="582737"/>
    <lineage>
        <taxon>Eukaryota</taxon>
        <taxon>Viridiplantae</taxon>
        <taxon>Chlorophyta</taxon>
        <taxon>core chlorophytes</taxon>
        <taxon>Chlorodendrophyceae</taxon>
        <taxon>Chlorodendrales</taxon>
        <taxon>Chlorodendraceae</taxon>
        <taxon>Tetraselmis</taxon>
    </lineage>
</organism>
<feature type="region of interest" description="Disordered" evidence="1">
    <location>
        <begin position="60"/>
        <end position="87"/>
    </location>
</feature>
<feature type="non-terminal residue" evidence="2">
    <location>
        <position position="87"/>
    </location>
</feature>
<accession>A0A061QUW9</accession>
<proteinExistence type="predicted"/>
<evidence type="ECO:0000256" key="1">
    <source>
        <dbReference type="SAM" id="MobiDB-lite"/>
    </source>
</evidence>
<gene>
    <name evidence="2" type="ORF">TSPGSL018_20448</name>
</gene>
<sequence length="87" mass="9830">MEQHLVKFSDGFRISIDDGVEYTPLFRVKEESEKTGTPPISVDPIFRGALDEEQNTYFESETSINKDEAVEESSSGQVHGCDEANWE</sequence>
<protein>
    <submittedName>
        <fullName evidence="2">Uncharacterized protein</fullName>
    </submittedName>
</protein>
<dbReference type="EMBL" id="GBEZ01023362">
    <property type="protein sequence ID" value="JAC63518.1"/>
    <property type="molecule type" value="Transcribed_RNA"/>
</dbReference>
<reference evidence="2" key="1">
    <citation type="submission" date="2014-05" db="EMBL/GenBank/DDBJ databases">
        <title>The transcriptome of the halophilic microalga Tetraselmis sp. GSL018 isolated from the Great Salt Lake, Utah.</title>
        <authorList>
            <person name="Jinkerson R.E."/>
            <person name="D'Adamo S."/>
            <person name="Posewitz M.C."/>
        </authorList>
    </citation>
    <scope>NUCLEOTIDE SEQUENCE</scope>
    <source>
        <strain evidence="2">GSL018</strain>
    </source>
</reference>
<evidence type="ECO:0000313" key="2">
    <source>
        <dbReference type="EMBL" id="JAC63518.1"/>
    </source>
</evidence>